<gene>
    <name evidence="1" type="ORF">E5S67_05579</name>
</gene>
<dbReference type="Gene3D" id="1.10.10.10">
    <property type="entry name" value="Winged helix-like DNA-binding domain superfamily/Winged helix DNA-binding domain"/>
    <property type="match status" value="1"/>
</dbReference>
<dbReference type="InterPro" id="IPR009057">
    <property type="entry name" value="Homeodomain-like_sf"/>
</dbReference>
<dbReference type="SUPFAM" id="SSF46689">
    <property type="entry name" value="Homeodomain-like"/>
    <property type="match status" value="1"/>
</dbReference>
<dbReference type="PANTHER" id="PTHR34849">
    <property type="entry name" value="SSL5025 PROTEIN"/>
    <property type="match status" value="1"/>
</dbReference>
<dbReference type="PANTHER" id="PTHR34849:SF4">
    <property type="entry name" value="SLR1209 PROTEIN"/>
    <property type="match status" value="1"/>
</dbReference>
<reference evidence="1 2" key="1">
    <citation type="journal article" date="2020" name="Sci. Rep.">
        <title>A novel cyanobacterial geosmin producer, revising GeoA distribution and dispersion patterns in Bacteria.</title>
        <authorList>
            <person name="Churro C."/>
            <person name="Semedo-Aguiar A.P."/>
            <person name="Silva A.D."/>
            <person name="Pereira-Leal J.B."/>
            <person name="Leite R.B."/>
        </authorList>
    </citation>
    <scope>NUCLEOTIDE SEQUENCE [LARGE SCALE GENOMIC DNA]</scope>
    <source>
        <strain evidence="1 2">IPMA8</strain>
    </source>
</reference>
<comment type="caution">
    <text evidence="1">The sequence shown here is derived from an EMBL/GenBank/DDBJ whole genome shotgun (WGS) entry which is preliminary data.</text>
</comment>
<dbReference type="InterPro" id="IPR007367">
    <property type="entry name" value="DUF433"/>
</dbReference>
<keyword evidence="2" id="KW-1185">Reference proteome</keyword>
<evidence type="ECO:0000313" key="2">
    <source>
        <dbReference type="Proteomes" id="UP000702425"/>
    </source>
</evidence>
<accession>A0ABX2D7K4</accession>
<name>A0ABX2D7K4_9CYAN</name>
<evidence type="ECO:0008006" key="3">
    <source>
        <dbReference type="Google" id="ProtNLM"/>
    </source>
</evidence>
<protein>
    <recommendedName>
        <fullName evidence="3">DUF433 domain-containing protein</fullName>
    </recommendedName>
</protein>
<evidence type="ECO:0000313" key="1">
    <source>
        <dbReference type="EMBL" id="NQE37798.1"/>
    </source>
</evidence>
<proteinExistence type="predicted"/>
<dbReference type="Proteomes" id="UP000702425">
    <property type="component" value="Unassembled WGS sequence"/>
</dbReference>
<dbReference type="EMBL" id="SRRZ01000153">
    <property type="protein sequence ID" value="NQE37798.1"/>
    <property type="molecule type" value="Genomic_DNA"/>
</dbReference>
<dbReference type="RefSeq" id="WP_172192126.1">
    <property type="nucleotide sequence ID" value="NZ_CAWPPK010000061.1"/>
</dbReference>
<dbReference type="InterPro" id="IPR036388">
    <property type="entry name" value="WH-like_DNA-bd_sf"/>
</dbReference>
<organism evidence="1 2">
    <name type="scientific">Microcoleus asticus IPMA8</name>
    <dbReference type="NCBI Taxonomy" id="2563858"/>
    <lineage>
        <taxon>Bacteria</taxon>
        <taxon>Bacillati</taxon>
        <taxon>Cyanobacteriota</taxon>
        <taxon>Cyanophyceae</taxon>
        <taxon>Oscillatoriophycideae</taxon>
        <taxon>Oscillatoriales</taxon>
        <taxon>Microcoleaceae</taxon>
        <taxon>Microcoleus</taxon>
        <taxon>Microcoleus asticus</taxon>
    </lineage>
</organism>
<dbReference type="Pfam" id="PF04255">
    <property type="entry name" value="DUF433"/>
    <property type="match status" value="1"/>
</dbReference>
<sequence length="109" mass="12081">MTLKELEKQLLALTPREKTQAIQLLVQSLSNTWQGIEKTPGVCGGDARIAKTRIPIWSLVNYRILGASDVRILQDFPHLSAADLANAWAYAEAHPEEIEAAIARNEEDS</sequence>